<protein>
    <submittedName>
        <fullName evidence="1">Uncharacterized protein</fullName>
    </submittedName>
</protein>
<sequence length="200" mass="22256">MKEVPWFEHETGDLTPAEQEFAAVLAARASAWPVDPLSTVLLPARHTPYGEMLAYLDIGDPERNRGVLTIGAHFDGRTVRADRLHNQNFTLPDIPTEFTFTTAGNPTETAIRTAIWFEAILARPLIRCEWLHEGKVYALRYEYADNGRGLSEGFETPLAPPELQERLAAEGVDRGRGRIDRAGLGEPGRVVHVRGVKTTQ</sequence>
<gene>
    <name evidence="1" type="ORF">NQU55_11750</name>
</gene>
<reference evidence="1" key="1">
    <citation type="submission" date="2022-06" db="EMBL/GenBank/DDBJ databases">
        <title>WGS of actinobacteria.</title>
        <authorList>
            <person name="Thawai C."/>
        </authorList>
    </citation>
    <scope>NUCLEOTIDE SEQUENCE</scope>
    <source>
        <strain evidence="1">AA8</strain>
    </source>
</reference>
<dbReference type="Proteomes" id="UP001142374">
    <property type="component" value="Unassembled WGS sequence"/>
</dbReference>
<accession>A0A9X2LFP7</accession>
<proteinExistence type="predicted"/>
<comment type="caution">
    <text evidence="1">The sequence shown here is derived from an EMBL/GenBank/DDBJ whole genome shotgun (WGS) entry which is preliminary data.</text>
</comment>
<evidence type="ECO:0000313" key="1">
    <source>
        <dbReference type="EMBL" id="MCQ8770449.1"/>
    </source>
</evidence>
<keyword evidence="2" id="KW-1185">Reference proteome</keyword>
<evidence type="ECO:0000313" key="2">
    <source>
        <dbReference type="Proteomes" id="UP001142374"/>
    </source>
</evidence>
<dbReference type="RefSeq" id="WP_168092035.1">
    <property type="nucleotide sequence ID" value="NZ_JAATER010000051.1"/>
</dbReference>
<organism evidence="1 2">
    <name type="scientific">Streptomyces telluris</name>
    <dbReference type="NCBI Taxonomy" id="2720021"/>
    <lineage>
        <taxon>Bacteria</taxon>
        <taxon>Bacillati</taxon>
        <taxon>Actinomycetota</taxon>
        <taxon>Actinomycetes</taxon>
        <taxon>Kitasatosporales</taxon>
        <taxon>Streptomycetaceae</taxon>
        <taxon>Streptomyces</taxon>
    </lineage>
</organism>
<dbReference type="EMBL" id="JANIID010000008">
    <property type="protein sequence ID" value="MCQ8770449.1"/>
    <property type="molecule type" value="Genomic_DNA"/>
</dbReference>
<name>A0A9X2LFP7_9ACTN</name>
<dbReference type="AlphaFoldDB" id="A0A9X2LFP7"/>